<evidence type="ECO:0000313" key="2">
    <source>
        <dbReference type="Proteomes" id="UP000596661"/>
    </source>
</evidence>
<dbReference type="Proteomes" id="UP000596661">
    <property type="component" value="Chromosome 5"/>
</dbReference>
<protein>
    <submittedName>
        <fullName evidence="1">Uncharacterized protein</fullName>
    </submittedName>
</protein>
<sequence length="80" mass="9509">MVPTIDEEMDLLQKNKTWIVVLKQKNKSIMEFKWILKVKERINENGPIKIKASGFLDEEIYMNQPPRFNMDDIIYKAIVP</sequence>
<dbReference type="Gramene" id="evm.model.05.1137">
    <property type="protein sequence ID" value="cds.evm.model.05.1137"/>
    <property type="gene ID" value="evm.TU.05.1137"/>
</dbReference>
<accession>A0A803PK62</accession>
<name>A0A803PK62_CANSA</name>
<evidence type="ECO:0000313" key="1">
    <source>
        <dbReference type="EnsemblPlants" id="cds.evm.model.05.1137"/>
    </source>
</evidence>
<reference evidence="1" key="1">
    <citation type="submission" date="2018-11" db="EMBL/GenBank/DDBJ databases">
        <authorList>
            <person name="Grassa J C."/>
        </authorList>
    </citation>
    <scope>NUCLEOTIDE SEQUENCE [LARGE SCALE GENOMIC DNA]</scope>
</reference>
<organism evidence="1 2">
    <name type="scientific">Cannabis sativa</name>
    <name type="common">Hemp</name>
    <name type="synonym">Marijuana</name>
    <dbReference type="NCBI Taxonomy" id="3483"/>
    <lineage>
        <taxon>Eukaryota</taxon>
        <taxon>Viridiplantae</taxon>
        <taxon>Streptophyta</taxon>
        <taxon>Embryophyta</taxon>
        <taxon>Tracheophyta</taxon>
        <taxon>Spermatophyta</taxon>
        <taxon>Magnoliopsida</taxon>
        <taxon>eudicotyledons</taxon>
        <taxon>Gunneridae</taxon>
        <taxon>Pentapetalae</taxon>
        <taxon>rosids</taxon>
        <taxon>fabids</taxon>
        <taxon>Rosales</taxon>
        <taxon>Cannabaceae</taxon>
        <taxon>Cannabis</taxon>
    </lineage>
</organism>
<dbReference type="EMBL" id="UZAU01000499">
    <property type="status" value="NOT_ANNOTATED_CDS"/>
    <property type="molecule type" value="Genomic_DNA"/>
</dbReference>
<dbReference type="AlphaFoldDB" id="A0A803PK62"/>
<proteinExistence type="predicted"/>
<reference evidence="1" key="2">
    <citation type="submission" date="2021-03" db="UniProtKB">
        <authorList>
            <consortium name="EnsemblPlants"/>
        </authorList>
    </citation>
    <scope>IDENTIFICATION</scope>
</reference>
<dbReference type="EnsemblPlants" id="evm.model.05.1137">
    <property type="protein sequence ID" value="cds.evm.model.05.1137"/>
    <property type="gene ID" value="evm.TU.05.1137"/>
</dbReference>
<keyword evidence="2" id="KW-1185">Reference proteome</keyword>